<protein>
    <submittedName>
        <fullName evidence="3">Uncharacterized protein</fullName>
    </submittedName>
</protein>
<accession>A0AAD1U9W9</accession>
<comment type="caution">
    <text evidence="3">The sequence shown here is derived from an EMBL/GenBank/DDBJ whole genome shotgun (WGS) entry which is preliminary data.</text>
</comment>
<keyword evidence="1" id="KW-0175">Coiled coil</keyword>
<proteinExistence type="predicted"/>
<evidence type="ECO:0000313" key="3">
    <source>
        <dbReference type="EMBL" id="CAI2362949.1"/>
    </source>
</evidence>
<gene>
    <name evidence="3" type="ORF">ECRASSUSDP1_LOCUS4279</name>
</gene>
<organism evidence="3 4">
    <name type="scientific">Euplotes crassus</name>
    <dbReference type="NCBI Taxonomy" id="5936"/>
    <lineage>
        <taxon>Eukaryota</taxon>
        <taxon>Sar</taxon>
        <taxon>Alveolata</taxon>
        <taxon>Ciliophora</taxon>
        <taxon>Intramacronucleata</taxon>
        <taxon>Spirotrichea</taxon>
        <taxon>Hypotrichia</taxon>
        <taxon>Euplotida</taxon>
        <taxon>Euplotidae</taxon>
        <taxon>Moneuplotes</taxon>
    </lineage>
</organism>
<evidence type="ECO:0000256" key="2">
    <source>
        <dbReference type="SAM" id="MobiDB-lite"/>
    </source>
</evidence>
<evidence type="ECO:0000313" key="4">
    <source>
        <dbReference type="Proteomes" id="UP001295684"/>
    </source>
</evidence>
<evidence type="ECO:0000256" key="1">
    <source>
        <dbReference type="SAM" id="Coils"/>
    </source>
</evidence>
<dbReference type="Proteomes" id="UP001295684">
    <property type="component" value="Unassembled WGS sequence"/>
</dbReference>
<sequence length="525" mass="61470">MFSRAGKLTSSQYLVFSSPREPQIENQEIFDENDVLSLYSKKDDKEQNILNFNCKKAKMGKKQKKKQNKKCCDAVFKSISRDKWSKIFEPKIEKHSFCSYKVIEKQNTNIILDKLKEDQRDMEKQSKRVSRISSPKVPLCGRLSKALEERKPRVGLVNKIFRNRNVSNNIKKYQKNFMSILKSEESVESSIDEDSTSRHLNSSMEDTSTNNLISTNRHKLNKGEITKRLHQNNSFKHPGAQNKFKLKMGRKNKAPSFMNTIDMESCKKQIEGLNIGQSNHQRNDKAKIYNSFDSRAKDSSFGYKNKILNNTYHLVKSKRSNDMGKYQIITSQQPKIGNKNHYLDFSRNRGRGTGFLNPITINQKLFNGRVKSTEEPYDALNDIKYNPKFKSNIPSIDIKKHKSRKIEEFLQKDTYCKNDYDISSHDQLMKNLSRVVKFEGYSERAYKGSIYQKEHSPDLWNYEKVIKAKDSIQKRTNHKVTGSFDKQLDRYIKKCPQRKKKIISIYQQRGRKFITGKIRHNENSI</sequence>
<reference evidence="3" key="1">
    <citation type="submission" date="2023-07" db="EMBL/GenBank/DDBJ databases">
        <authorList>
            <consortium name="AG Swart"/>
            <person name="Singh M."/>
            <person name="Singh A."/>
            <person name="Seah K."/>
            <person name="Emmerich C."/>
        </authorList>
    </citation>
    <scope>NUCLEOTIDE SEQUENCE</scope>
    <source>
        <strain evidence="3">DP1</strain>
    </source>
</reference>
<feature type="region of interest" description="Disordered" evidence="2">
    <location>
        <begin position="188"/>
        <end position="210"/>
    </location>
</feature>
<name>A0AAD1U9W9_EUPCR</name>
<feature type="compositionally biased region" description="Polar residues" evidence="2">
    <location>
        <begin position="198"/>
        <end position="210"/>
    </location>
</feature>
<dbReference type="AlphaFoldDB" id="A0AAD1U9W9"/>
<dbReference type="EMBL" id="CAMPGE010004108">
    <property type="protein sequence ID" value="CAI2362949.1"/>
    <property type="molecule type" value="Genomic_DNA"/>
</dbReference>
<keyword evidence="4" id="KW-1185">Reference proteome</keyword>
<feature type="coiled-coil region" evidence="1">
    <location>
        <begin position="105"/>
        <end position="132"/>
    </location>
</feature>